<feature type="compositionally biased region" description="Polar residues" evidence="1">
    <location>
        <begin position="3308"/>
        <end position="3322"/>
    </location>
</feature>
<feature type="region of interest" description="Disordered" evidence="1">
    <location>
        <begin position="1383"/>
        <end position="1402"/>
    </location>
</feature>
<feature type="compositionally biased region" description="Polar residues" evidence="1">
    <location>
        <begin position="1785"/>
        <end position="1802"/>
    </location>
</feature>
<feature type="compositionally biased region" description="Basic and acidic residues" evidence="1">
    <location>
        <begin position="1041"/>
        <end position="1050"/>
    </location>
</feature>
<gene>
    <name evidence="2" type="ORF">NCGR_LOCUS35716</name>
</gene>
<feature type="compositionally biased region" description="Polar residues" evidence="1">
    <location>
        <begin position="1172"/>
        <end position="1193"/>
    </location>
</feature>
<feature type="region of interest" description="Disordered" evidence="1">
    <location>
        <begin position="1144"/>
        <end position="1196"/>
    </location>
</feature>
<feature type="compositionally biased region" description="Polar residues" evidence="1">
    <location>
        <begin position="1735"/>
        <end position="1761"/>
    </location>
</feature>
<feature type="compositionally biased region" description="Acidic residues" evidence="1">
    <location>
        <begin position="1253"/>
        <end position="1264"/>
    </location>
</feature>
<feature type="compositionally biased region" description="Polar residues" evidence="1">
    <location>
        <begin position="1450"/>
        <end position="1459"/>
    </location>
</feature>
<feature type="compositionally biased region" description="Basic and acidic residues" evidence="1">
    <location>
        <begin position="1864"/>
        <end position="1875"/>
    </location>
</feature>
<feature type="region of interest" description="Disordered" evidence="1">
    <location>
        <begin position="1445"/>
        <end position="1505"/>
    </location>
</feature>
<feature type="compositionally biased region" description="Polar residues" evidence="1">
    <location>
        <begin position="1153"/>
        <end position="1162"/>
    </location>
</feature>
<feature type="compositionally biased region" description="Low complexity" evidence="1">
    <location>
        <begin position="539"/>
        <end position="552"/>
    </location>
</feature>
<feature type="compositionally biased region" description="Polar residues" evidence="1">
    <location>
        <begin position="1876"/>
        <end position="1905"/>
    </location>
</feature>
<feature type="compositionally biased region" description="Basic and acidic residues" evidence="1">
    <location>
        <begin position="2836"/>
        <end position="2860"/>
    </location>
</feature>
<feature type="region of interest" description="Disordered" evidence="1">
    <location>
        <begin position="3172"/>
        <end position="3322"/>
    </location>
</feature>
<feature type="compositionally biased region" description="Basic and acidic residues" evidence="1">
    <location>
        <begin position="2756"/>
        <end position="2768"/>
    </location>
</feature>
<feature type="compositionally biased region" description="Basic and acidic residues" evidence="1">
    <location>
        <begin position="2606"/>
        <end position="2617"/>
    </location>
</feature>
<feature type="compositionally biased region" description="Low complexity" evidence="1">
    <location>
        <begin position="1820"/>
        <end position="1835"/>
    </location>
</feature>
<feature type="compositionally biased region" description="Acidic residues" evidence="1">
    <location>
        <begin position="394"/>
        <end position="403"/>
    </location>
</feature>
<feature type="compositionally biased region" description="Polar residues" evidence="1">
    <location>
        <begin position="1328"/>
        <end position="1337"/>
    </location>
</feature>
<feature type="compositionally biased region" description="Polar residues" evidence="1">
    <location>
        <begin position="195"/>
        <end position="206"/>
    </location>
</feature>
<feature type="compositionally biased region" description="Low complexity" evidence="1">
    <location>
        <begin position="1917"/>
        <end position="1933"/>
    </location>
</feature>
<feature type="compositionally biased region" description="Acidic residues" evidence="1">
    <location>
        <begin position="2528"/>
        <end position="2540"/>
    </location>
</feature>
<evidence type="ECO:0000313" key="3">
    <source>
        <dbReference type="Proteomes" id="UP000604825"/>
    </source>
</evidence>
<feature type="region of interest" description="Disordered" evidence="1">
    <location>
        <begin position="1519"/>
        <end position="1567"/>
    </location>
</feature>
<feature type="region of interest" description="Disordered" evidence="1">
    <location>
        <begin position="66"/>
        <end position="354"/>
    </location>
</feature>
<dbReference type="OrthoDB" id="771720at2759"/>
<feature type="compositionally biased region" description="Polar residues" evidence="1">
    <location>
        <begin position="3260"/>
        <end position="3273"/>
    </location>
</feature>
<feature type="compositionally biased region" description="Basic and acidic residues" evidence="1">
    <location>
        <begin position="3078"/>
        <end position="3119"/>
    </location>
</feature>
<organism evidence="2 3">
    <name type="scientific">Miscanthus lutarioriparius</name>
    <dbReference type="NCBI Taxonomy" id="422564"/>
    <lineage>
        <taxon>Eukaryota</taxon>
        <taxon>Viridiplantae</taxon>
        <taxon>Streptophyta</taxon>
        <taxon>Embryophyta</taxon>
        <taxon>Tracheophyta</taxon>
        <taxon>Spermatophyta</taxon>
        <taxon>Magnoliopsida</taxon>
        <taxon>Liliopsida</taxon>
        <taxon>Poales</taxon>
        <taxon>Poaceae</taxon>
        <taxon>PACMAD clade</taxon>
        <taxon>Panicoideae</taxon>
        <taxon>Andropogonodae</taxon>
        <taxon>Andropogoneae</taxon>
        <taxon>Saccharinae</taxon>
        <taxon>Miscanthus</taxon>
    </lineage>
</organism>
<feature type="compositionally biased region" description="Polar residues" evidence="1">
    <location>
        <begin position="3232"/>
        <end position="3251"/>
    </location>
</feature>
<feature type="compositionally biased region" description="Basic and acidic residues" evidence="1">
    <location>
        <begin position="270"/>
        <end position="296"/>
    </location>
</feature>
<feature type="compositionally biased region" description="Polar residues" evidence="1">
    <location>
        <begin position="2048"/>
        <end position="2063"/>
    </location>
</feature>
<feature type="compositionally biased region" description="Basic and acidic residues" evidence="1">
    <location>
        <begin position="118"/>
        <end position="131"/>
    </location>
</feature>
<dbReference type="Proteomes" id="UP000604825">
    <property type="component" value="Unassembled WGS sequence"/>
</dbReference>
<feature type="compositionally biased region" description="Basic and acidic residues" evidence="1">
    <location>
        <begin position="2427"/>
        <end position="2443"/>
    </location>
</feature>
<feature type="region of interest" description="Disordered" evidence="1">
    <location>
        <begin position="1240"/>
        <end position="1350"/>
    </location>
</feature>
<feature type="compositionally biased region" description="Basic and acidic residues" evidence="1">
    <location>
        <begin position="3377"/>
        <end position="3400"/>
    </location>
</feature>
<feature type="compositionally biased region" description="Acidic residues" evidence="1">
    <location>
        <begin position="441"/>
        <end position="451"/>
    </location>
</feature>
<accession>A0A811Q481</accession>
<feature type="region of interest" description="Disordered" evidence="1">
    <location>
        <begin position="432"/>
        <end position="703"/>
    </location>
</feature>
<feature type="compositionally biased region" description="Basic and acidic residues" evidence="1">
    <location>
        <begin position="1266"/>
        <end position="1275"/>
    </location>
</feature>
<feature type="compositionally biased region" description="Polar residues" evidence="1">
    <location>
        <begin position="2769"/>
        <end position="2787"/>
    </location>
</feature>
<keyword evidence="3" id="KW-1185">Reference proteome</keyword>
<feature type="compositionally biased region" description="Basic and acidic residues" evidence="1">
    <location>
        <begin position="2471"/>
        <end position="2493"/>
    </location>
</feature>
<feature type="compositionally biased region" description="Basic and acidic residues" evidence="1">
    <location>
        <begin position="621"/>
        <end position="634"/>
    </location>
</feature>
<feature type="region of interest" description="Disordered" evidence="1">
    <location>
        <begin position="3078"/>
        <end position="3133"/>
    </location>
</feature>
<feature type="region of interest" description="Disordered" evidence="1">
    <location>
        <begin position="378"/>
        <end position="420"/>
    </location>
</feature>
<feature type="compositionally biased region" description="Basic and acidic residues" evidence="1">
    <location>
        <begin position="507"/>
        <end position="523"/>
    </location>
</feature>
<feature type="compositionally biased region" description="Basic and acidic residues" evidence="1">
    <location>
        <begin position="795"/>
        <end position="804"/>
    </location>
</feature>
<comment type="caution">
    <text evidence="2">The sequence shown here is derived from an EMBL/GenBank/DDBJ whole genome shotgun (WGS) entry which is preliminary data.</text>
</comment>
<feature type="region of interest" description="Disordered" evidence="1">
    <location>
        <begin position="3545"/>
        <end position="3566"/>
    </location>
</feature>
<feature type="region of interest" description="Disordered" evidence="1">
    <location>
        <begin position="975"/>
        <end position="1094"/>
    </location>
</feature>
<dbReference type="PANTHER" id="PTHR35511:SF2">
    <property type="entry name" value="A-KINASE ANCHOR-LIKE PROTEIN"/>
    <property type="match status" value="1"/>
</dbReference>
<feature type="compositionally biased region" description="Basic and acidic residues" evidence="1">
    <location>
        <begin position="142"/>
        <end position="151"/>
    </location>
</feature>
<feature type="compositionally biased region" description="Polar residues" evidence="1">
    <location>
        <begin position="926"/>
        <end position="947"/>
    </location>
</feature>
<feature type="compositionally biased region" description="Basic and acidic residues" evidence="1">
    <location>
        <begin position="3033"/>
        <end position="3046"/>
    </location>
</feature>
<feature type="compositionally biased region" description="Basic and acidic residues" evidence="1">
    <location>
        <begin position="558"/>
        <end position="567"/>
    </location>
</feature>
<feature type="compositionally biased region" description="Basic and acidic residues" evidence="1">
    <location>
        <begin position="89"/>
        <end position="104"/>
    </location>
</feature>
<feature type="compositionally biased region" description="Polar residues" evidence="1">
    <location>
        <begin position="2279"/>
        <end position="2292"/>
    </location>
</feature>
<feature type="compositionally biased region" description="Polar residues" evidence="1">
    <location>
        <begin position="3172"/>
        <end position="3194"/>
    </location>
</feature>
<feature type="region of interest" description="Disordered" evidence="1">
    <location>
        <begin position="920"/>
        <end position="951"/>
    </location>
</feature>
<feature type="compositionally biased region" description="Basic and acidic residues" evidence="1">
    <location>
        <begin position="2677"/>
        <end position="2687"/>
    </location>
</feature>
<feature type="region of interest" description="Disordered" evidence="1">
    <location>
        <begin position="748"/>
        <end position="848"/>
    </location>
</feature>
<feature type="compositionally biased region" description="Basic and acidic residues" evidence="1">
    <location>
        <begin position="1592"/>
        <end position="1609"/>
    </location>
</feature>
<feature type="compositionally biased region" description="Polar residues" evidence="1">
    <location>
        <begin position="2395"/>
        <end position="2409"/>
    </location>
</feature>
<feature type="compositionally biased region" description="Polar residues" evidence="1">
    <location>
        <begin position="1845"/>
        <end position="1860"/>
    </location>
</feature>
<feature type="compositionally biased region" description="Basic and acidic residues" evidence="1">
    <location>
        <begin position="2788"/>
        <end position="2807"/>
    </location>
</feature>
<feature type="compositionally biased region" description="Acidic residues" evidence="1">
    <location>
        <begin position="2808"/>
        <end position="2820"/>
    </location>
</feature>
<feature type="compositionally biased region" description="Basic and acidic residues" evidence="1">
    <location>
        <begin position="312"/>
        <end position="334"/>
    </location>
</feature>
<feature type="compositionally biased region" description="Basic and acidic residues" evidence="1">
    <location>
        <begin position="1936"/>
        <end position="1950"/>
    </location>
</feature>
<proteinExistence type="predicted"/>
<evidence type="ECO:0000313" key="2">
    <source>
        <dbReference type="EMBL" id="CAD6251985.1"/>
    </source>
</evidence>
<protein>
    <submittedName>
        <fullName evidence="2">Uncharacterized protein</fullName>
    </submittedName>
</protein>
<feature type="compositionally biased region" description="Basic and acidic residues" evidence="1">
    <location>
        <begin position="2515"/>
        <end position="2527"/>
    </location>
</feature>
<feature type="compositionally biased region" description="Basic and acidic residues" evidence="1">
    <location>
        <begin position="1240"/>
        <end position="1252"/>
    </location>
</feature>
<evidence type="ECO:0000256" key="1">
    <source>
        <dbReference type="SAM" id="MobiDB-lite"/>
    </source>
</evidence>
<feature type="compositionally biased region" description="Polar residues" evidence="1">
    <location>
        <begin position="384"/>
        <end position="393"/>
    </location>
</feature>
<feature type="compositionally biased region" description="Basic and acidic residues" evidence="1">
    <location>
        <begin position="2064"/>
        <end position="2075"/>
    </location>
</feature>
<feature type="compositionally biased region" description="Polar residues" evidence="1">
    <location>
        <begin position="3427"/>
        <end position="3436"/>
    </location>
</feature>
<feature type="compositionally biased region" description="Basic and acidic residues" evidence="1">
    <location>
        <begin position="2972"/>
        <end position="2990"/>
    </location>
</feature>
<sequence>MATEDEAREAADGTEVQVEAVDLGTVHLQAHPEGKLSSLMEIKSMGETIDSTEGTLKIPEDQVFVEAPSDVQLPPEHNLNGEASSLNGHTDKEEKISNEQPHDNDQEEAELDQSNGINKEDVTDGLRHGESTTEDSCLLKHKKDEEPKGDDQQDLGVTVDDDSVQEDTLKTDNAIEQTDDGQQDQNQEPEKANKNTEPSSITNNADVDNAIEQTDDGQQDQNQEPEKANENTEPASIANNDVEIVAEAPTGLQAPVEPCMDDSDGIPETIDEKTETDEPTKADGVVRPEEVAKVEDQQSQLADTMDADVAPEEIKCEETDQQEEKPKSEAHEPTIDAQGVLNQELSEETDDSMNEKIEETAHQRNMAAPKETTLEHEATMSAPPVNTQVQNQESLEEIEDTEAEIQPSSGFGDAIPEDQSNLGVTIHNDTVNEDTLRAIEQQDDGQQDEGLEPEKATEHTQSASMTNIPHAEIVTEAPSGVQTPGEPSLDNSDAIPDIIDANTETDEPAKPHAVVHPDQKESFPEDASTAEPTEEVVQAEDQQSQQADAMDANMVQEEEPKSEHADEPATDALEVLNQESAEEIDGPVNTEETAHQETTPENDTTTREPPVDIQAQNQESLEEREATVEEKEISEAVDTEATVQQSSAAFEEAIPEDQHNIGATNNTVQEDTLEATGQTKEGPQYQDLGPENATENTQPASMANIPDVDVITETPSGIQTPVEINLDISDAIPDTTDGNTETDELVKAEGVIHPEKKESFPEDTSTAEPTEEVAKVEDQQSQQVDAMDEDVVQEEVPKSEHADEPTTNALQVLNQESAEEIDGPVNEKTEETANQSNMPASEEIMPEYDVTTREPPVNIQSHNQELLEEIEATVEEREVAEAVGTEALVQQSSVAFEDAVPEDQHNLGATNNTVQEDTHEAIGQTKDGQQYQDLGSENATENTQPESMENIPDVEVITEAPSGIQTPVELNLDISDAIPDTTDGNTETDELVKADGVIHPEKKESFPEDTSTAEPTEEVAKVEDQQSQQADAMDADVVQEEVPKSEHADEPTTNALQVLNQESAEETDGPVNEKTEETANQSNMPASEEIMPEYDVTTREPPVNIQSQNQELLEEIEATVEEREVDEAVGTEAPVQQSSVAFKDAVPEDQHNLGATNNTVQEDTQEAIGQTKDGQQYQDLGSENATENTQPASMENIPDVEVITEAPSGIQTPIEINLDISDAIPDTTDGNTEIDELVKEEGVIHPEKKESFPEDTQEDADVVQEEVPKSEHTDEPGVNAQEVLNQESAEETDGLMNVKTEESEHKSNMVVPEETMPEHDAQMGESPVNIQEQSQESVGDAEAVDTEAEMQQNSVAFEETTPENHVATTEPCSEIQHVHHVEPEEINGPGDAKDDEITNMSNTENLVQDNILQSGPTIDIQPVQELEQIKTDEAYQTHAVIFNDLAQEDATATSEPQVTETEELKDIEATEAEEITKLDHVTHSKELAVENDSTADEPESHNGEIHQTLEQDLVEVKDTETYHEKTVSTSEEDTVEDNVAEDEPSCGSQEVDNAESTEETKQNIDENIAEVSDVVIVDEAIERNVLQTEDIAEMHKQELESEETKRTEPVESEEASAQEDNTKESEMQQTESATETKEIEPTEVEAVPRESNACVSEEPSQEDHKKESETSFDNQEVNIAEFSEVIDGHKDIITGGISGQSNTASAGDSAEESNVPEGEPPAQAVQELGSEEIKNTQIDEVNETSLEMNATVFQTPTQEENPATAELHESTEVSNIEATEVHGNPHQSDATAQSEEQATDEISSGLKPEPIKDNDTETNESQSSSQEKIISTSEESVPEEIATEDNVTTEPDVDQQQLQDQEPAEIKETEADKSQEIVSSNTLSSEEFTLTEPSSDTQADNSQLVEETEDTENVKSNTALAEAAAPETDANADTSSFHEADLEETKDTTKDTGTSETEDVMTSSDYTSEKMDMETMETEAVPHEINVANIKEHTEDDTSTPNAPHAGSEPVRELESVEDSSDTTEHPGQTHGSTSDELTPTEEHTAVTEPSFNTQEVQNLTSQETKDSEDNKTDEFSDISSFPTPGDADQVPGIEPTPGVQEVQELGLTEETRDIEDVEPEDQQEHIVSTLEKPAVDDGEPNADDQQVHEDKLPEVEDNKAIEADEASKQSNIATPDNAAEERNELESDPDSYAQPAEQVELSKDNENSQLVRAEETSDQSNSVALEERTTEDSVASEIDPPVDIKQEQPVEEIKGVDATEAEEDFHTSQADAIEKLASDNNIATTEPTYDIQQVDDLEGTEEKKNTEAINDGEQSNISVPEEPTPTDNGSTLEDYHVESNEGTVGIETDNVILAHGIKDEIQKSEELKDDPCDLGETVLTTQRSENMIDEDDVQTSGDDTIETSNNIHQVKEEPNAGTEHNSSEMASEHNGENETHVQDRNVDVQILTESGTAEASQALFENDPQAAQDTTEKDDTTKASEQTSDHDSRQHCDVALQQQSCETDALSILEQDEALQKNDSDQKQKEDEEIESQNDELQVDEQKHEENRDDLTTEPLVDYQNFENGATNKTKDNDEFEAEQTEATISEILKNEALSKESTPSVMDMKVENIKETSEKTEEDDDAKNDNKDEQENAENDDVVAKTSTNEQGETTDEIRKEEIEPGLVSSIQEASDPAPSKDKILENDPVHVIQASEKEIADEIEESKEIHEDNAICHDELQTNSEKEESPQLYNVDAKIDDTTPLCEEIIHDNASIKPREIEEIGENKGLDSTSEPSVESSIQNNVEDSSSHHKVEDEKLSMSEKNDVDTEAMQENNDESAADINQTEQCQEEINADDVRQLETEENSFDKIEETDSHEETETSSTAATEAVSINEDITDKVSGADGAPSSGSLKTFTGTGRDLDVSLVITTPKEENVNDNMENLSLDLPGHPAQDGNTPEKALSLEETEREMPSSEKVLQTEPGENQIPNEQDEKGIQDENQTPKEKNEDDMQDTEIGEAKKEVEQELPVSHFLMNLILGKESSDANEDSESEATRKQGEATEDGSHAFISKQEESLGSLPTENKVDDNLTFVEQEKHEVKCSEETQEMVKEQSDDIKLDTERSIETDEDVKKNTHDLEIPAYQENPQDEISGELLTGEAAGVSTKMETRDIDISSVELDDRAVGTVCQENMEVSTKYENGSLRSSLNDSTNTKAPEEDTLGEGQTGLVLESLPEDKSVDAVSEQAPLLTESGMTDANDLSSDTASVQNPVSAKEDKPTESANVEATCSTDIQLENEEVDKKEEEQHANTATDEVSEENVESSHVNLQKITSSEVTSNELATQITKPVCDTQTILAREKEISEENFPTAVEIQADGPNLQINQDKQNEAADNESALEPEKVGESNFQEHQEIGTEQKSPEETDEGDQQLLAKTEILTQEQDVHETVESPQQTVSIKSNEDQELFDPKVQERDLNVVSPREASEAEENFVDVSKLWLMQSPKADAEQSPKADAEEKIYDEKIKDIEGTKNFTDEAAMKTEAPGAAQKALKKHGLLSGVGSKVKHQLAKVKKAIVGKPGRTKPESPKA</sequence>
<name>A0A811Q481_9POAL</name>
<dbReference type="EMBL" id="CAJGYO010000008">
    <property type="protein sequence ID" value="CAD6251985.1"/>
    <property type="molecule type" value="Genomic_DNA"/>
</dbReference>
<feature type="compositionally biased region" description="Acidic residues" evidence="1">
    <location>
        <begin position="1530"/>
        <end position="1544"/>
    </location>
</feature>
<reference evidence="2" key="1">
    <citation type="submission" date="2020-10" db="EMBL/GenBank/DDBJ databases">
        <authorList>
            <person name="Han B."/>
            <person name="Lu T."/>
            <person name="Zhao Q."/>
            <person name="Huang X."/>
            <person name="Zhao Y."/>
        </authorList>
    </citation>
    <scope>NUCLEOTIDE SEQUENCE</scope>
</reference>
<feature type="region of interest" description="Disordered" evidence="1">
    <location>
        <begin position="1583"/>
        <end position="2335"/>
    </location>
</feature>
<feature type="compositionally biased region" description="Acidic residues" evidence="1">
    <location>
        <begin position="2113"/>
        <end position="2122"/>
    </location>
</feature>
<feature type="compositionally biased region" description="Polar residues" evidence="1">
    <location>
        <begin position="661"/>
        <end position="681"/>
    </location>
</feature>
<feature type="region of interest" description="Disordered" evidence="1">
    <location>
        <begin position="2750"/>
        <end position="2899"/>
    </location>
</feature>
<feature type="region of interest" description="Disordered" evidence="1">
    <location>
        <begin position="2911"/>
        <end position="3066"/>
    </location>
</feature>
<feature type="compositionally biased region" description="Polar residues" evidence="1">
    <location>
        <begin position="1051"/>
        <end position="1062"/>
    </location>
</feature>
<feature type="compositionally biased region" description="Basic and acidic residues" evidence="1">
    <location>
        <begin position="2541"/>
        <end position="2552"/>
    </location>
</feature>
<feature type="compositionally biased region" description="Basic and acidic residues" evidence="1">
    <location>
        <begin position="990"/>
        <end position="1006"/>
    </location>
</feature>
<feature type="compositionally biased region" description="Basic and acidic residues" evidence="1">
    <location>
        <begin position="2146"/>
        <end position="2168"/>
    </location>
</feature>
<feature type="compositionally biased region" description="Polar residues" evidence="1">
    <location>
        <begin position="2889"/>
        <end position="2898"/>
    </location>
</feature>
<feature type="compositionally biased region" description="Basic and acidic residues" evidence="1">
    <location>
        <begin position="1462"/>
        <end position="1488"/>
    </location>
</feature>
<feature type="compositionally biased region" description="Basic and acidic residues" evidence="1">
    <location>
        <begin position="2243"/>
        <end position="2258"/>
    </location>
</feature>
<feature type="compositionally biased region" description="Basic and acidic residues" evidence="1">
    <location>
        <begin position="748"/>
        <end position="760"/>
    </location>
</feature>
<feature type="region of interest" description="Disordered" evidence="1">
    <location>
        <begin position="2382"/>
        <end position="2690"/>
    </location>
</feature>
<dbReference type="PANTHER" id="PTHR35511">
    <property type="entry name" value="A-KINASE ANCHOR-LIKE PROTEIN"/>
    <property type="match status" value="1"/>
</dbReference>
<feature type="compositionally biased region" description="Polar residues" evidence="1">
    <location>
        <begin position="2026"/>
        <end position="2038"/>
    </location>
</feature>
<feature type="region of interest" description="Disordered" evidence="1">
    <location>
        <begin position="3339"/>
        <end position="3451"/>
    </location>
</feature>
<feature type="compositionally biased region" description="Polar residues" evidence="1">
    <location>
        <begin position="805"/>
        <end position="816"/>
    </location>
</feature>